<dbReference type="InterPro" id="IPR001706">
    <property type="entry name" value="Ribosomal_bL35"/>
</dbReference>
<dbReference type="Pfam" id="PF01632">
    <property type="entry name" value="Ribosomal_L35p"/>
    <property type="match status" value="1"/>
</dbReference>
<evidence type="ECO:0000313" key="5">
    <source>
        <dbReference type="EMBL" id="MCA9390063.1"/>
    </source>
</evidence>
<comment type="caution">
    <text evidence="5">The sequence shown here is derived from an EMBL/GenBank/DDBJ whole genome shotgun (WGS) entry which is preliminary data.</text>
</comment>
<dbReference type="Proteomes" id="UP000701698">
    <property type="component" value="Unassembled WGS sequence"/>
</dbReference>
<comment type="similarity">
    <text evidence="1 4">Belongs to the bacterial ribosomal protein bL35 family.</text>
</comment>
<dbReference type="AlphaFoldDB" id="A0A955LH05"/>
<protein>
    <recommendedName>
        <fullName evidence="4">Large ribosomal subunit protein bL35</fullName>
    </recommendedName>
</protein>
<evidence type="ECO:0000256" key="4">
    <source>
        <dbReference type="HAMAP-Rule" id="MF_00514"/>
    </source>
</evidence>
<gene>
    <name evidence="4 5" type="primary">rpmI</name>
    <name evidence="5" type="ORF">KC571_01555</name>
</gene>
<keyword evidence="3 4" id="KW-0687">Ribonucleoprotein</keyword>
<proteinExistence type="inferred from homology"/>
<dbReference type="GO" id="GO:1990904">
    <property type="term" value="C:ribonucleoprotein complex"/>
    <property type="evidence" value="ECO:0007669"/>
    <property type="project" value="UniProtKB-KW"/>
</dbReference>
<dbReference type="EMBL" id="JAGQKX010000026">
    <property type="protein sequence ID" value="MCA9390063.1"/>
    <property type="molecule type" value="Genomic_DNA"/>
</dbReference>
<dbReference type="InterPro" id="IPR037229">
    <property type="entry name" value="Ribosomal_bL35_sf"/>
</dbReference>
<evidence type="ECO:0000256" key="1">
    <source>
        <dbReference type="ARBA" id="ARBA00006598"/>
    </source>
</evidence>
<evidence type="ECO:0000256" key="2">
    <source>
        <dbReference type="ARBA" id="ARBA00022980"/>
    </source>
</evidence>
<name>A0A955LH05_UNCKA</name>
<dbReference type="SUPFAM" id="SSF143034">
    <property type="entry name" value="L35p-like"/>
    <property type="match status" value="1"/>
</dbReference>
<dbReference type="GO" id="GO:0005840">
    <property type="term" value="C:ribosome"/>
    <property type="evidence" value="ECO:0007669"/>
    <property type="project" value="UniProtKB-KW"/>
</dbReference>
<dbReference type="Gene3D" id="4.10.410.60">
    <property type="match status" value="1"/>
</dbReference>
<dbReference type="InterPro" id="IPR021137">
    <property type="entry name" value="Ribosomal_bL35-like"/>
</dbReference>
<accession>A0A955LH05</accession>
<dbReference type="GO" id="GO:0003735">
    <property type="term" value="F:structural constituent of ribosome"/>
    <property type="evidence" value="ECO:0007669"/>
    <property type="project" value="InterPro"/>
</dbReference>
<evidence type="ECO:0000256" key="3">
    <source>
        <dbReference type="ARBA" id="ARBA00023274"/>
    </source>
</evidence>
<organism evidence="5 6">
    <name type="scientific">candidate division WWE3 bacterium</name>
    <dbReference type="NCBI Taxonomy" id="2053526"/>
    <lineage>
        <taxon>Bacteria</taxon>
        <taxon>Katanobacteria</taxon>
    </lineage>
</organism>
<dbReference type="HAMAP" id="MF_00514">
    <property type="entry name" value="Ribosomal_bL35"/>
    <property type="match status" value="1"/>
</dbReference>
<reference evidence="5" key="1">
    <citation type="submission" date="2020-04" db="EMBL/GenBank/DDBJ databases">
        <authorList>
            <person name="Zhang T."/>
        </authorList>
    </citation>
    <scope>NUCLEOTIDE SEQUENCE</scope>
    <source>
        <strain evidence="5">HKST-UBA01</strain>
    </source>
</reference>
<keyword evidence="2 4" id="KW-0689">Ribosomal protein</keyword>
<reference evidence="5" key="2">
    <citation type="journal article" date="2021" name="Microbiome">
        <title>Successional dynamics and alternative stable states in a saline activated sludge microbial community over 9 years.</title>
        <authorList>
            <person name="Wang Y."/>
            <person name="Ye J."/>
            <person name="Ju F."/>
            <person name="Liu L."/>
            <person name="Boyd J.A."/>
            <person name="Deng Y."/>
            <person name="Parks D.H."/>
            <person name="Jiang X."/>
            <person name="Yin X."/>
            <person name="Woodcroft B.J."/>
            <person name="Tyson G.W."/>
            <person name="Hugenholtz P."/>
            <person name="Polz M.F."/>
            <person name="Zhang T."/>
        </authorList>
    </citation>
    <scope>NUCLEOTIDE SEQUENCE</scope>
    <source>
        <strain evidence="5">HKST-UBA01</strain>
    </source>
</reference>
<sequence length="70" mass="8032">MPKMKTNKSIKKRFHITKNGKGKIMVGEIGIRHGRTKLRRKTIRRKLGLSEVTQATAAKVRKFLPYGGRK</sequence>
<evidence type="ECO:0000313" key="6">
    <source>
        <dbReference type="Proteomes" id="UP000701698"/>
    </source>
</evidence>
<dbReference type="GO" id="GO:0006412">
    <property type="term" value="P:translation"/>
    <property type="evidence" value="ECO:0007669"/>
    <property type="project" value="UniProtKB-UniRule"/>
</dbReference>